<keyword evidence="7" id="KW-0067">ATP-binding</keyword>
<dbReference type="GO" id="GO:0005829">
    <property type="term" value="C:cytosol"/>
    <property type="evidence" value="ECO:0007669"/>
    <property type="project" value="TreeGrafter"/>
</dbReference>
<dbReference type="SUPFAM" id="SSF52374">
    <property type="entry name" value="Nucleotidylyl transferase"/>
    <property type="match status" value="1"/>
</dbReference>
<dbReference type="InterPro" id="IPR002173">
    <property type="entry name" value="Carboh/pur_kinase_PfkB_CS"/>
</dbReference>
<dbReference type="PANTHER" id="PTHR46969">
    <property type="entry name" value="BIFUNCTIONAL PROTEIN HLDE"/>
    <property type="match status" value="1"/>
</dbReference>
<evidence type="ECO:0000256" key="6">
    <source>
        <dbReference type="ARBA" id="ARBA00022777"/>
    </source>
</evidence>
<evidence type="ECO:0000256" key="1">
    <source>
        <dbReference type="ARBA" id="ARBA00004713"/>
    </source>
</evidence>
<protein>
    <recommendedName>
        <fullName evidence="2">D-glycero-beta-D-manno-heptose 1-phosphate adenylyltransferase</fullName>
        <ecNumber evidence="2">2.7.7.70</ecNumber>
    </recommendedName>
</protein>
<keyword evidence="5" id="KW-0547">Nucleotide-binding</keyword>
<comment type="pathway">
    <text evidence="1">Bacterial outer membrane biogenesis; LPS core biosynthesis.</text>
</comment>
<keyword evidence="4" id="KW-0548">Nucleotidyltransferase</keyword>
<dbReference type="NCBIfam" id="TIGR00125">
    <property type="entry name" value="cyt_tran_rel"/>
    <property type="match status" value="1"/>
</dbReference>
<keyword evidence="9" id="KW-0119">Carbohydrate metabolism</keyword>
<gene>
    <name evidence="14" type="ORF">AVDCRST_MAG80-1752</name>
</gene>
<dbReference type="PANTHER" id="PTHR46969:SF1">
    <property type="entry name" value="BIFUNCTIONAL PROTEIN HLDE"/>
    <property type="match status" value="1"/>
</dbReference>
<dbReference type="AlphaFoldDB" id="A0A6J4QPM6"/>
<evidence type="ECO:0000256" key="5">
    <source>
        <dbReference type="ARBA" id="ARBA00022741"/>
    </source>
</evidence>
<keyword evidence="6 14" id="KW-0418">Kinase</keyword>
<dbReference type="InterPro" id="IPR014729">
    <property type="entry name" value="Rossmann-like_a/b/a_fold"/>
</dbReference>
<dbReference type="GO" id="GO:0033786">
    <property type="term" value="F:heptose-1-phosphate adenylyltransferase activity"/>
    <property type="evidence" value="ECO:0007669"/>
    <property type="project" value="TreeGrafter"/>
</dbReference>
<feature type="domain" description="Cytidyltransferase-like" evidence="13">
    <location>
        <begin position="353"/>
        <end position="447"/>
    </location>
</feature>
<evidence type="ECO:0000256" key="2">
    <source>
        <dbReference type="ARBA" id="ARBA00012519"/>
    </source>
</evidence>
<dbReference type="EC" id="2.7.7.70" evidence="2"/>
<dbReference type="PROSITE" id="PS00583">
    <property type="entry name" value="PFKB_KINASES_1"/>
    <property type="match status" value="1"/>
</dbReference>
<dbReference type="InterPro" id="IPR029056">
    <property type="entry name" value="Ribokinase-like"/>
</dbReference>
<dbReference type="GO" id="GO:0005524">
    <property type="term" value="F:ATP binding"/>
    <property type="evidence" value="ECO:0007669"/>
    <property type="project" value="UniProtKB-KW"/>
</dbReference>
<feature type="region of interest" description="Disordered" evidence="11">
    <location>
        <begin position="481"/>
        <end position="503"/>
    </location>
</feature>
<dbReference type="EMBL" id="CADCVC010000148">
    <property type="protein sequence ID" value="CAA9445745.1"/>
    <property type="molecule type" value="Genomic_DNA"/>
</dbReference>
<dbReference type="GO" id="GO:0033785">
    <property type="term" value="F:heptose 7-phosphate kinase activity"/>
    <property type="evidence" value="ECO:0007669"/>
    <property type="project" value="TreeGrafter"/>
</dbReference>
<dbReference type="GO" id="GO:0009244">
    <property type="term" value="P:lipopolysaccharide core region biosynthetic process"/>
    <property type="evidence" value="ECO:0007669"/>
    <property type="project" value="UniProtKB-UniPathway"/>
</dbReference>
<reference evidence="14" key="1">
    <citation type="submission" date="2020-02" db="EMBL/GenBank/DDBJ databases">
        <authorList>
            <person name="Meier V. D."/>
        </authorList>
    </citation>
    <scope>NUCLEOTIDE SEQUENCE</scope>
    <source>
        <strain evidence="14">AVDCRST_MAG80</strain>
    </source>
</reference>
<dbReference type="Gene3D" id="3.40.50.620">
    <property type="entry name" value="HUPs"/>
    <property type="match status" value="1"/>
</dbReference>
<evidence type="ECO:0000313" key="14">
    <source>
        <dbReference type="EMBL" id="CAA9445745.1"/>
    </source>
</evidence>
<sequence length="503" mass="52550">MSSMDGQGLAALVRGYKGRRCVVVGDVMLDVFERGRAVRLAPDTPAPVLTDVDTTCSPGGAANVAANLSALGAEVTLLAAIGNDTAGDELLEKLDKGGIQTRSVIRVPGRVTIVKKRLVADGATLARVDSGDKNPLEGAVEEDLAERAAALAENADVVVVSDYSGGTITQKVADALGATGHECVLLDSKDPLRLRWQDLAAATPNHLEAQKALDLPVEADPARVDTGAVGEALRCEIGARAVAVTLAEEGAVVVDEEVKVRVDCRRVADPDVNGAGDTFLAAFALSLGGGAGPYAAARLGVEAAALAVARPGTASVGVRELLQRLPSEPDAERSCDLEEKLERVRRSGGKVVFTNGCFDLLHRGHLFLLREARKLGDVLVVGLNSDASARRVKGSDRPVMLEEDRVELLEALPCVDHVVVFDEDTPEALIRRIEPDLHVKGGDHAGDRLAEESAVKEVGGEIVVLPLLPGRSASATIEHIRSSPGDTEAATGGAAEPSTWARP</sequence>
<feature type="compositionally biased region" description="Low complexity" evidence="11">
    <location>
        <begin position="487"/>
        <end position="496"/>
    </location>
</feature>
<proteinExistence type="predicted"/>
<evidence type="ECO:0000256" key="7">
    <source>
        <dbReference type="ARBA" id="ARBA00022840"/>
    </source>
</evidence>
<dbReference type="GO" id="GO:0016773">
    <property type="term" value="F:phosphotransferase activity, alcohol group as acceptor"/>
    <property type="evidence" value="ECO:0007669"/>
    <property type="project" value="InterPro"/>
</dbReference>
<dbReference type="Pfam" id="PF00294">
    <property type="entry name" value="PfkB"/>
    <property type="match status" value="1"/>
</dbReference>
<name>A0A6J4QPM6_9ACTN</name>
<dbReference type="UniPathway" id="UPA00958"/>
<dbReference type="PROSITE" id="PS00584">
    <property type="entry name" value="PFKB_KINASES_2"/>
    <property type="match status" value="1"/>
</dbReference>
<dbReference type="InterPro" id="IPR011611">
    <property type="entry name" value="PfkB_dom"/>
</dbReference>
<feature type="domain" description="Carbohydrate kinase PfkB" evidence="12">
    <location>
        <begin position="20"/>
        <end position="315"/>
    </location>
</feature>
<evidence type="ECO:0000259" key="13">
    <source>
        <dbReference type="Pfam" id="PF01467"/>
    </source>
</evidence>
<evidence type="ECO:0000256" key="10">
    <source>
        <dbReference type="ARBA" id="ARBA00047428"/>
    </source>
</evidence>
<dbReference type="NCBIfam" id="TIGR02199">
    <property type="entry name" value="rfaE_dom_II"/>
    <property type="match status" value="1"/>
</dbReference>
<comment type="catalytic activity">
    <reaction evidence="10">
        <text>D-glycero-beta-D-manno-heptose 1-phosphate + ATP + H(+) = ADP-D-glycero-beta-D-manno-heptose + diphosphate</text>
        <dbReference type="Rhea" id="RHEA:27465"/>
        <dbReference type="ChEBI" id="CHEBI:15378"/>
        <dbReference type="ChEBI" id="CHEBI:30616"/>
        <dbReference type="ChEBI" id="CHEBI:33019"/>
        <dbReference type="ChEBI" id="CHEBI:59967"/>
        <dbReference type="ChEBI" id="CHEBI:61593"/>
        <dbReference type="EC" id="2.7.7.70"/>
    </reaction>
</comment>
<dbReference type="SUPFAM" id="SSF53613">
    <property type="entry name" value="Ribokinase-like"/>
    <property type="match status" value="1"/>
</dbReference>
<keyword evidence="8" id="KW-0511">Multifunctional enzyme</keyword>
<organism evidence="14">
    <name type="scientific">uncultured Rubrobacteraceae bacterium</name>
    <dbReference type="NCBI Taxonomy" id="349277"/>
    <lineage>
        <taxon>Bacteria</taxon>
        <taxon>Bacillati</taxon>
        <taxon>Actinomycetota</taxon>
        <taxon>Rubrobacteria</taxon>
        <taxon>Rubrobacterales</taxon>
        <taxon>Rubrobacteraceae</taxon>
        <taxon>environmental samples</taxon>
    </lineage>
</organism>
<evidence type="ECO:0000256" key="4">
    <source>
        <dbReference type="ARBA" id="ARBA00022695"/>
    </source>
</evidence>
<evidence type="ECO:0000259" key="12">
    <source>
        <dbReference type="Pfam" id="PF00294"/>
    </source>
</evidence>
<dbReference type="InterPro" id="IPR004821">
    <property type="entry name" value="Cyt_trans-like"/>
</dbReference>
<accession>A0A6J4QPM6</accession>
<keyword evidence="3 14" id="KW-0808">Transferase</keyword>
<evidence type="ECO:0000256" key="3">
    <source>
        <dbReference type="ARBA" id="ARBA00022679"/>
    </source>
</evidence>
<evidence type="ECO:0000256" key="11">
    <source>
        <dbReference type="SAM" id="MobiDB-lite"/>
    </source>
</evidence>
<dbReference type="InterPro" id="IPR011914">
    <property type="entry name" value="RfaE_dom_II"/>
</dbReference>
<evidence type="ECO:0000256" key="9">
    <source>
        <dbReference type="ARBA" id="ARBA00023277"/>
    </source>
</evidence>
<evidence type="ECO:0000256" key="8">
    <source>
        <dbReference type="ARBA" id="ARBA00023268"/>
    </source>
</evidence>
<dbReference type="Pfam" id="PF01467">
    <property type="entry name" value="CTP_transf_like"/>
    <property type="match status" value="1"/>
</dbReference>
<dbReference type="Gene3D" id="3.40.1190.20">
    <property type="match status" value="1"/>
</dbReference>